<sequence>MILEIRIATFIIITILLSIIFLKKYGVGQKYSCLQLGISLISVYFAKPASIWWGFIGLIILGIAFENEDCLNKLSENILVIFILQTCSNLIFIIDNMQSIVKGILAIIVVVVILISIIIVVLLILIYIY</sequence>
<keyword evidence="1" id="KW-0812">Transmembrane</keyword>
<keyword evidence="1" id="KW-0472">Membrane</keyword>
<evidence type="ECO:0000313" key="3">
    <source>
        <dbReference type="Proteomes" id="UP000767334"/>
    </source>
</evidence>
<dbReference type="RefSeq" id="WP_204572630.1">
    <property type="nucleotide sequence ID" value="NZ_JACJLL010000135.1"/>
</dbReference>
<feature type="transmembrane region" description="Helical" evidence="1">
    <location>
        <begin position="7"/>
        <end position="25"/>
    </location>
</feature>
<name>A0ABS2FJA6_9CLOT</name>
<reference evidence="2 3" key="1">
    <citation type="journal article" date="2021" name="Sci. Rep.">
        <title>The distribution of antibiotic resistance genes in chicken gut microbiota commensals.</title>
        <authorList>
            <person name="Juricova H."/>
            <person name="Matiasovicova J."/>
            <person name="Kubasova T."/>
            <person name="Cejkova D."/>
            <person name="Rychlik I."/>
        </authorList>
    </citation>
    <scope>NUCLEOTIDE SEQUENCE [LARGE SCALE GENOMIC DNA]</scope>
    <source>
        <strain evidence="2 3">An435</strain>
    </source>
</reference>
<proteinExistence type="predicted"/>
<dbReference type="EMBL" id="JACJLL010000135">
    <property type="protein sequence ID" value="MBM6820613.1"/>
    <property type="molecule type" value="Genomic_DNA"/>
</dbReference>
<feature type="transmembrane region" description="Helical" evidence="1">
    <location>
        <begin position="77"/>
        <end position="94"/>
    </location>
</feature>
<feature type="non-terminal residue" evidence="2">
    <location>
        <position position="129"/>
    </location>
</feature>
<accession>A0ABS2FJA6</accession>
<comment type="caution">
    <text evidence="2">The sequence shown here is derived from an EMBL/GenBank/DDBJ whole genome shotgun (WGS) entry which is preliminary data.</text>
</comment>
<protein>
    <submittedName>
        <fullName evidence="2">Uncharacterized protein</fullName>
    </submittedName>
</protein>
<evidence type="ECO:0000256" key="1">
    <source>
        <dbReference type="SAM" id="Phobius"/>
    </source>
</evidence>
<gene>
    <name evidence="2" type="ORF">H6A19_14955</name>
</gene>
<feature type="transmembrane region" description="Helical" evidence="1">
    <location>
        <begin position="45"/>
        <end position="65"/>
    </location>
</feature>
<organism evidence="2 3">
    <name type="scientific">Clostridium saudiense</name>
    <dbReference type="NCBI Taxonomy" id="1414720"/>
    <lineage>
        <taxon>Bacteria</taxon>
        <taxon>Bacillati</taxon>
        <taxon>Bacillota</taxon>
        <taxon>Clostridia</taxon>
        <taxon>Eubacteriales</taxon>
        <taxon>Clostridiaceae</taxon>
        <taxon>Clostridium</taxon>
    </lineage>
</organism>
<keyword evidence="1" id="KW-1133">Transmembrane helix</keyword>
<dbReference type="Proteomes" id="UP000767334">
    <property type="component" value="Unassembled WGS sequence"/>
</dbReference>
<evidence type="ECO:0000313" key="2">
    <source>
        <dbReference type="EMBL" id="MBM6820613.1"/>
    </source>
</evidence>
<keyword evidence="3" id="KW-1185">Reference proteome</keyword>
<feature type="transmembrane region" description="Helical" evidence="1">
    <location>
        <begin position="100"/>
        <end position="128"/>
    </location>
</feature>